<comment type="function">
    <text evidence="8">Ferredoxins are iron-sulfur proteins that transfer electrons in a wide variety of metabolic reactions.</text>
</comment>
<keyword evidence="2 8" id="KW-0813">Transport</keyword>
<dbReference type="EMBL" id="PUIO01000030">
    <property type="protein sequence ID" value="PQP22595.1"/>
    <property type="molecule type" value="Genomic_DNA"/>
</dbReference>
<sequence>MRVEIDTTKCQGHGRCYLLAPEVFDMDEEGMGIVTDLRPAVEYLDSARSAAENCPETAISMKE</sequence>
<dbReference type="InterPro" id="IPR051269">
    <property type="entry name" value="Fe-S_cluster_ET"/>
</dbReference>
<dbReference type="PRINTS" id="PR00352">
    <property type="entry name" value="3FE4SFRDOXIN"/>
</dbReference>
<dbReference type="Gene3D" id="3.30.70.20">
    <property type="match status" value="1"/>
</dbReference>
<keyword evidence="4 8" id="KW-0249">Electron transport</keyword>
<protein>
    <recommendedName>
        <fullName evidence="8">Ferredoxin</fullName>
    </recommendedName>
</protein>
<dbReference type="Proteomes" id="UP000239290">
    <property type="component" value="Unassembled WGS sequence"/>
</dbReference>
<dbReference type="GO" id="GO:0005506">
    <property type="term" value="F:iron ion binding"/>
    <property type="evidence" value="ECO:0007669"/>
    <property type="project" value="UniProtKB-UniRule"/>
</dbReference>
<evidence type="ECO:0000256" key="1">
    <source>
        <dbReference type="ARBA" id="ARBA00001927"/>
    </source>
</evidence>
<evidence type="ECO:0000313" key="10">
    <source>
        <dbReference type="EMBL" id="PQP22595.1"/>
    </source>
</evidence>
<dbReference type="PANTHER" id="PTHR36923:SF3">
    <property type="entry name" value="FERREDOXIN"/>
    <property type="match status" value="1"/>
</dbReference>
<dbReference type="InterPro" id="IPR017896">
    <property type="entry name" value="4Fe4S_Fe-S-bd"/>
</dbReference>
<gene>
    <name evidence="10" type="ORF">C5613_23355</name>
</gene>
<feature type="domain" description="4Fe-4S ferredoxin-type" evidence="9">
    <location>
        <begin position="1"/>
        <end position="29"/>
    </location>
</feature>
<keyword evidence="7" id="KW-0003">3Fe-4S</keyword>
<dbReference type="Pfam" id="PF13370">
    <property type="entry name" value="Fer4_13"/>
    <property type="match status" value="1"/>
</dbReference>
<dbReference type="PROSITE" id="PS51379">
    <property type="entry name" value="4FE4S_FER_2"/>
    <property type="match status" value="1"/>
</dbReference>
<evidence type="ECO:0000256" key="2">
    <source>
        <dbReference type="ARBA" id="ARBA00022448"/>
    </source>
</evidence>
<evidence type="ECO:0000256" key="7">
    <source>
        <dbReference type="ARBA" id="ARBA00023291"/>
    </source>
</evidence>
<keyword evidence="5 8" id="KW-0408">Iron</keyword>
<organism evidence="10 11">
    <name type="scientific">Rhodococcus opacus</name>
    <name type="common">Nocardia opaca</name>
    <dbReference type="NCBI Taxonomy" id="37919"/>
    <lineage>
        <taxon>Bacteria</taxon>
        <taxon>Bacillati</taxon>
        <taxon>Actinomycetota</taxon>
        <taxon>Actinomycetes</taxon>
        <taxon>Mycobacteriales</taxon>
        <taxon>Nocardiaceae</taxon>
        <taxon>Rhodococcus</taxon>
    </lineage>
</organism>
<dbReference type="PANTHER" id="PTHR36923">
    <property type="entry name" value="FERREDOXIN"/>
    <property type="match status" value="1"/>
</dbReference>
<comment type="cofactor">
    <cofactor evidence="1">
        <name>[3Fe-4S] cluster</name>
        <dbReference type="ChEBI" id="CHEBI:21137"/>
    </cofactor>
</comment>
<evidence type="ECO:0000256" key="6">
    <source>
        <dbReference type="ARBA" id="ARBA00023014"/>
    </source>
</evidence>
<name>A0A2S8J6H4_RHOOP</name>
<comment type="caution">
    <text evidence="10">The sequence shown here is derived from an EMBL/GenBank/DDBJ whole genome shotgun (WGS) entry which is preliminary data.</text>
</comment>
<keyword evidence="6 8" id="KW-0411">Iron-sulfur</keyword>
<evidence type="ECO:0000256" key="4">
    <source>
        <dbReference type="ARBA" id="ARBA00022982"/>
    </source>
</evidence>
<dbReference type="AlphaFoldDB" id="A0A2S8J6H4"/>
<evidence type="ECO:0000256" key="3">
    <source>
        <dbReference type="ARBA" id="ARBA00022723"/>
    </source>
</evidence>
<dbReference type="GO" id="GO:0051538">
    <property type="term" value="F:3 iron, 4 sulfur cluster binding"/>
    <property type="evidence" value="ECO:0007669"/>
    <property type="project" value="UniProtKB-KW"/>
</dbReference>
<evidence type="ECO:0000256" key="8">
    <source>
        <dbReference type="RuleBase" id="RU368020"/>
    </source>
</evidence>
<evidence type="ECO:0000259" key="9">
    <source>
        <dbReference type="PROSITE" id="PS51379"/>
    </source>
</evidence>
<dbReference type="SUPFAM" id="SSF54862">
    <property type="entry name" value="4Fe-4S ferredoxins"/>
    <property type="match status" value="1"/>
</dbReference>
<evidence type="ECO:0000256" key="5">
    <source>
        <dbReference type="ARBA" id="ARBA00023004"/>
    </source>
</evidence>
<keyword evidence="3 8" id="KW-0479">Metal-binding</keyword>
<reference evidence="11" key="1">
    <citation type="submission" date="2018-02" db="EMBL/GenBank/DDBJ databases">
        <title>Draft genome sequencing of Rhodococcus opacus KU647198.</title>
        <authorList>
            <person name="Zheng B.-X."/>
        </authorList>
    </citation>
    <scope>NUCLEOTIDE SEQUENCE [LARGE SCALE GENOMIC DNA]</scope>
    <source>
        <strain evidence="11">04-OD7</strain>
    </source>
</reference>
<accession>A0A2S8J6H4</accession>
<dbReference type="InterPro" id="IPR001080">
    <property type="entry name" value="3Fe4S_ferredoxin"/>
</dbReference>
<dbReference type="GO" id="GO:0009055">
    <property type="term" value="F:electron transfer activity"/>
    <property type="evidence" value="ECO:0007669"/>
    <property type="project" value="UniProtKB-UniRule"/>
</dbReference>
<dbReference type="RefSeq" id="WP_105417969.1">
    <property type="nucleotide sequence ID" value="NZ_PUIO01000030.1"/>
</dbReference>
<evidence type="ECO:0000313" key="11">
    <source>
        <dbReference type="Proteomes" id="UP000239290"/>
    </source>
</evidence>
<proteinExistence type="predicted"/>